<dbReference type="Proteomes" id="UP001175000">
    <property type="component" value="Unassembled WGS sequence"/>
</dbReference>
<dbReference type="PANTHER" id="PTHR42791">
    <property type="entry name" value="GNAT FAMILY ACETYLTRANSFERASE"/>
    <property type="match status" value="1"/>
</dbReference>
<evidence type="ECO:0000313" key="1">
    <source>
        <dbReference type="EMBL" id="KAK0627476.1"/>
    </source>
</evidence>
<gene>
    <name evidence="1" type="ORF">B0T14DRAFT_136459</name>
</gene>
<comment type="caution">
    <text evidence="1">The sequence shown here is derived from an EMBL/GenBank/DDBJ whole genome shotgun (WGS) entry which is preliminary data.</text>
</comment>
<evidence type="ECO:0008006" key="3">
    <source>
        <dbReference type="Google" id="ProtNLM"/>
    </source>
</evidence>
<dbReference type="AlphaFoldDB" id="A0AA39X5F1"/>
<dbReference type="SUPFAM" id="SSF55729">
    <property type="entry name" value="Acyl-CoA N-acyltransferases (Nat)"/>
    <property type="match status" value="1"/>
</dbReference>
<dbReference type="EMBL" id="JAULSU010000002">
    <property type="protein sequence ID" value="KAK0627476.1"/>
    <property type="molecule type" value="Genomic_DNA"/>
</dbReference>
<sequence>MKPRLGLPADVDPITEVILKAMPLDPQWDYRFPYRLQYPEDHYHFTRMLFEHFLDPEFDDWVVMVVEDAFEPDEETKIAAFGVFNIAFRKKRRYGPGYQAQDPMALVDERGGRTRRDANRERFDAFGRGQAEAYKRFFEPFGPEQIHLQILATLPEFQGRGHASSICKWAMALAHEESLADISVMASPMGYKLYKWLEFDSVGNFPIQVPGEEEKLTLVAMRASNPDGQS</sequence>
<evidence type="ECO:0000313" key="2">
    <source>
        <dbReference type="Proteomes" id="UP001175000"/>
    </source>
</evidence>
<name>A0AA39X5F1_9PEZI</name>
<protein>
    <recommendedName>
        <fullName evidence="3">N-acetyltransferase domain-containing protein</fullName>
    </recommendedName>
</protein>
<reference evidence="1" key="1">
    <citation type="submission" date="2023-06" db="EMBL/GenBank/DDBJ databases">
        <title>Genome-scale phylogeny and comparative genomics of the fungal order Sordariales.</title>
        <authorList>
            <consortium name="Lawrence Berkeley National Laboratory"/>
            <person name="Hensen N."/>
            <person name="Bonometti L."/>
            <person name="Westerberg I."/>
            <person name="Brannstrom I.O."/>
            <person name="Guillou S."/>
            <person name="Cros-Aarteil S."/>
            <person name="Calhoun S."/>
            <person name="Haridas S."/>
            <person name="Kuo A."/>
            <person name="Mondo S."/>
            <person name="Pangilinan J."/>
            <person name="Riley R."/>
            <person name="Labutti K."/>
            <person name="Andreopoulos B."/>
            <person name="Lipzen A."/>
            <person name="Chen C."/>
            <person name="Yanf M."/>
            <person name="Daum C."/>
            <person name="Ng V."/>
            <person name="Clum A."/>
            <person name="Steindorff A."/>
            <person name="Ohm R."/>
            <person name="Martin F."/>
            <person name="Silar P."/>
            <person name="Natvig D."/>
            <person name="Lalanne C."/>
            <person name="Gautier V."/>
            <person name="Ament-Velasquez S.L."/>
            <person name="Kruys A."/>
            <person name="Hutchinson M.I."/>
            <person name="Powell A.J."/>
            <person name="Barry K."/>
            <person name="Miller A.N."/>
            <person name="Grigoriev I.V."/>
            <person name="Debuchy R."/>
            <person name="Gladieux P."/>
            <person name="Thoren M.H."/>
            <person name="Johannesson H."/>
        </authorList>
    </citation>
    <scope>NUCLEOTIDE SEQUENCE</scope>
    <source>
        <strain evidence="1">CBS 606.72</strain>
    </source>
</reference>
<dbReference type="InterPro" id="IPR052523">
    <property type="entry name" value="Trichothecene_AcTrans"/>
</dbReference>
<dbReference type="PANTHER" id="PTHR42791:SF2">
    <property type="entry name" value="N-ACETYLTRANSFERASE DOMAIN-CONTAINING PROTEIN"/>
    <property type="match status" value="1"/>
</dbReference>
<dbReference type="InterPro" id="IPR016181">
    <property type="entry name" value="Acyl_CoA_acyltransferase"/>
</dbReference>
<proteinExistence type="predicted"/>
<dbReference type="Gene3D" id="3.40.630.30">
    <property type="match status" value="1"/>
</dbReference>
<dbReference type="CDD" id="cd04301">
    <property type="entry name" value="NAT_SF"/>
    <property type="match status" value="1"/>
</dbReference>
<organism evidence="1 2">
    <name type="scientific">Immersiella caudata</name>
    <dbReference type="NCBI Taxonomy" id="314043"/>
    <lineage>
        <taxon>Eukaryota</taxon>
        <taxon>Fungi</taxon>
        <taxon>Dikarya</taxon>
        <taxon>Ascomycota</taxon>
        <taxon>Pezizomycotina</taxon>
        <taxon>Sordariomycetes</taxon>
        <taxon>Sordariomycetidae</taxon>
        <taxon>Sordariales</taxon>
        <taxon>Lasiosphaeriaceae</taxon>
        <taxon>Immersiella</taxon>
    </lineage>
</organism>
<accession>A0AA39X5F1</accession>
<keyword evidence="2" id="KW-1185">Reference proteome</keyword>